<evidence type="ECO:0000256" key="1">
    <source>
        <dbReference type="SAM" id="MobiDB-lite"/>
    </source>
</evidence>
<dbReference type="PANTHER" id="PTHR34213:SF2">
    <property type="entry name" value="NUCLEAR TRANSPORT FACTOR 2 (NTF2) FAMILY PROTEIN"/>
    <property type="match status" value="1"/>
</dbReference>
<proteinExistence type="predicted"/>
<gene>
    <name evidence="2" type="ORF">KFL_002720090</name>
</gene>
<dbReference type="PANTHER" id="PTHR34213">
    <property type="entry name" value="NUCLEAR TRANSPORT FACTOR 2 (NTF2) FAMILY PROTEIN"/>
    <property type="match status" value="1"/>
</dbReference>
<accession>A0A1Y1I5B0</accession>
<feature type="region of interest" description="Disordered" evidence="1">
    <location>
        <begin position="1"/>
        <end position="38"/>
    </location>
</feature>
<dbReference type="AlphaFoldDB" id="A0A1Y1I5B0"/>
<organism evidence="2 3">
    <name type="scientific">Klebsormidium nitens</name>
    <name type="common">Green alga</name>
    <name type="synonym">Ulothrix nitens</name>
    <dbReference type="NCBI Taxonomy" id="105231"/>
    <lineage>
        <taxon>Eukaryota</taxon>
        <taxon>Viridiplantae</taxon>
        <taxon>Streptophyta</taxon>
        <taxon>Klebsormidiophyceae</taxon>
        <taxon>Klebsormidiales</taxon>
        <taxon>Klebsormidiaceae</taxon>
        <taxon>Klebsormidium</taxon>
    </lineage>
</organism>
<dbReference type="Proteomes" id="UP000054558">
    <property type="component" value="Unassembled WGS sequence"/>
</dbReference>
<evidence type="ECO:0000313" key="2">
    <source>
        <dbReference type="EMBL" id="GAQ86135.1"/>
    </source>
</evidence>
<dbReference type="InterPro" id="IPR032710">
    <property type="entry name" value="NTF2-like_dom_sf"/>
</dbReference>
<dbReference type="EMBL" id="DF237221">
    <property type="protein sequence ID" value="GAQ86135.1"/>
    <property type="molecule type" value="Genomic_DNA"/>
</dbReference>
<feature type="compositionally biased region" description="Polar residues" evidence="1">
    <location>
        <begin position="206"/>
        <end position="222"/>
    </location>
</feature>
<name>A0A1Y1I5B0_KLENI</name>
<dbReference type="SUPFAM" id="SSF54427">
    <property type="entry name" value="NTF2-like"/>
    <property type="match status" value="1"/>
</dbReference>
<dbReference type="OrthoDB" id="2400485at2759"/>
<feature type="region of interest" description="Disordered" evidence="1">
    <location>
        <begin position="202"/>
        <end position="222"/>
    </location>
</feature>
<protein>
    <recommendedName>
        <fullName evidence="4">SnoaL-like domain-containing protein</fullName>
    </recommendedName>
</protein>
<keyword evidence="3" id="KW-1185">Reference proteome</keyword>
<dbReference type="OMA" id="WWDKKPI"/>
<evidence type="ECO:0000313" key="3">
    <source>
        <dbReference type="Proteomes" id="UP000054558"/>
    </source>
</evidence>
<evidence type="ECO:0008006" key="4">
    <source>
        <dbReference type="Google" id="ProtNLM"/>
    </source>
</evidence>
<dbReference type="Gene3D" id="3.10.450.50">
    <property type="match status" value="1"/>
</dbReference>
<sequence length="222" mass="23643">MAAPGTVVENTLPGSSGLAAENGPVTKEAGSVGPASSTAPVQGIKNLSKVANEIVPHVMNLYQSVATESDYKIYAPNAEFEDPLMHAIGLKQVQSAFQAMPKTFSMAQALKSDVIKDLDAPSSGEIHIDLVMKYKMRPVGPTFEMPSLVRLVVQDGQVVRHEDLWHHKPLTHTGIVGKTGDMMRRANMMLTHAIMGFGGKVPADSPKSTLTPPKETAGSSSL</sequence>
<dbReference type="STRING" id="105231.A0A1Y1I5B0"/>
<reference evidence="2 3" key="1">
    <citation type="journal article" date="2014" name="Nat. Commun.">
        <title>Klebsormidium flaccidum genome reveals primary factors for plant terrestrial adaptation.</title>
        <authorList>
            <person name="Hori K."/>
            <person name="Maruyama F."/>
            <person name="Fujisawa T."/>
            <person name="Togashi T."/>
            <person name="Yamamoto N."/>
            <person name="Seo M."/>
            <person name="Sato S."/>
            <person name="Yamada T."/>
            <person name="Mori H."/>
            <person name="Tajima N."/>
            <person name="Moriyama T."/>
            <person name="Ikeuchi M."/>
            <person name="Watanabe M."/>
            <person name="Wada H."/>
            <person name="Kobayashi K."/>
            <person name="Saito M."/>
            <person name="Masuda T."/>
            <person name="Sasaki-Sekimoto Y."/>
            <person name="Mashiguchi K."/>
            <person name="Awai K."/>
            <person name="Shimojima M."/>
            <person name="Masuda S."/>
            <person name="Iwai M."/>
            <person name="Nobusawa T."/>
            <person name="Narise T."/>
            <person name="Kondo S."/>
            <person name="Saito H."/>
            <person name="Sato R."/>
            <person name="Murakawa M."/>
            <person name="Ihara Y."/>
            <person name="Oshima-Yamada Y."/>
            <person name="Ohtaka K."/>
            <person name="Satoh M."/>
            <person name="Sonobe K."/>
            <person name="Ishii M."/>
            <person name="Ohtani R."/>
            <person name="Kanamori-Sato M."/>
            <person name="Honoki R."/>
            <person name="Miyazaki D."/>
            <person name="Mochizuki H."/>
            <person name="Umetsu J."/>
            <person name="Higashi K."/>
            <person name="Shibata D."/>
            <person name="Kamiya Y."/>
            <person name="Sato N."/>
            <person name="Nakamura Y."/>
            <person name="Tabata S."/>
            <person name="Ida S."/>
            <person name="Kurokawa K."/>
            <person name="Ohta H."/>
        </authorList>
    </citation>
    <scope>NUCLEOTIDE SEQUENCE [LARGE SCALE GENOMIC DNA]</scope>
    <source>
        <strain evidence="2 3">NIES-2285</strain>
    </source>
</reference>